<proteinExistence type="predicted"/>
<evidence type="ECO:0000256" key="2">
    <source>
        <dbReference type="ARBA" id="ARBA00022692"/>
    </source>
</evidence>
<evidence type="ECO:0000256" key="5">
    <source>
        <dbReference type="SAM" id="MobiDB-lite"/>
    </source>
</evidence>
<feature type="transmembrane region" description="Helical" evidence="6">
    <location>
        <begin position="138"/>
        <end position="154"/>
    </location>
</feature>
<dbReference type="STRING" id="499555.BJL86_2873"/>
<feature type="region of interest" description="Disordered" evidence="5">
    <location>
        <begin position="387"/>
        <end position="414"/>
    </location>
</feature>
<dbReference type="OrthoDB" id="5198202at2"/>
<evidence type="ECO:0000259" key="7">
    <source>
        <dbReference type="Pfam" id="PF13515"/>
    </source>
</evidence>
<dbReference type="InterPro" id="IPR049453">
    <property type="entry name" value="Memb_transporter_dom"/>
</dbReference>
<keyword evidence="2 6" id="KW-0812">Transmembrane</keyword>
<sequence length="432" mass="46192">MSVIRTPPRLSAWRERVDQGAYGFYARLPPSMRERVRRVAYALIPIVQCGIGAALAWWIASELLGHERPFFAPIAATIALGVSMGKRLRRAFELVVGAVIGIGLGDLLISAIGSGPWQIAIAVIAGQTIAVFLDKGAIFSGQVATSAVLVATLLPPGSNTGYERMIDALVGGLIALAMMSLLPVHPIKRARRETASLLGVSSSILREVAEGLESRDVDRIGDALQSARDTQPALDTLREQVGGGKEIISISPFHLTKRSELDGIADVLNPLDNGVRNIRVLARRAATSVEDSVDIHPKLINLIDHLADGLEDLSRYVARIPDAPDQVTMTRQLRMVAAGLQRELVSGGGITETVVLAQMRSILVDMLQVAGLSKISALATLPATVPKPAVRPEPLTSGEAKSTEGLAPKDAAREVLPPRVIKNMPEVFLDED</sequence>
<keyword evidence="3 6" id="KW-1133">Transmembrane helix</keyword>
<evidence type="ECO:0000256" key="4">
    <source>
        <dbReference type="ARBA" id="ARBA00023136"/>
    </source>
</evidence>
<dbReference type="Proteomes" id="UP000186104">
    <property type="component" value="Chromosome"/>
</dbReference>
<name>A0A173LP02_9ACTN</name>
<keyword evidence="4 6" id="KW-0472">Membrane</keyword>
<evidence type="ECO:0000256" key="1">
    <source>
        <dbReference type="ARBA" id="ARBA00004141"/>
    </source>
</evidence>
<evidence type="ECO:0000256" key="3">
    <source>
        <dbReference type="ARBA" id="ARBA00022989"/>
    </source>
</evidence>
<keyword evidence="9" id="KW-1185">Reference proteome</keyword>
<dbReference type="AlphaFoldDB" id="A0A173LP02"/>
<dbReference type="KEGG" id="dtm:BJL86_2873"/>
<protein>
    <recommendedName>
        <fullName evidence="7">Integral membrane bound transporter domain-containing protein</fullName>
    </recommendedName>
</protein>
<comment type="subcellular location">
    <subcellularLocation>
        <location evidence="1">Membrane</location>
        <topology evidence="1">Multi-pass membrane protein</topology>
    </subcellularLocation>
</comment>
<evidence type="ECO:0000256" key="6">
    <source>
        <dbReference type="SAM" id="Phobius"/>
    </source>
</evidence>
<evidence type="ECO:0000313" key="8">
    <source>
        <dbReference type="EMBL" id="ANI93633.1"/>
    </source>
</evidence>
<feature type="transmembrane region" description="Helical" evidence="6">
    <location>
        <begin position="91"/>
        <end position="109"/>
    </location>
</feature>
<dbReference type="RefSeq" id="WP_156515353.1">
    <property type="nucleotide sequence ID" value="NZ_CP015961.1"/>
</dbReference>
<dbReference type="GO" id="GO:0016020">
    <property type="term" value="C:membrane"/>
    <property type="evidence" value="ECO:0007669"/>
    <property type="project" value="UniProtKB-SubCell"/>
</dbReference>
<organism evidence="8 9">
    <name type="scientific">Dietzia timorensis</name>
    <dbReference type="NCBI Taxonomy" id="499555"/>
    <lineage>
        <taxon>Bacteria</taxon>
        <taxon>Bacillati</taxon>
        <taxon>Actinomycetota</taxon>
        <taxon>Actinomycetes</taxon>
        <taxon>Mycobacteriales</taxon>
        <taxon>Dietziaceae</taxon>
        <taxon>Dietzia</taxon>
    </lineage>
</organism>
<feature type="transmembrane region" description="Helical" evidence="6">
    <location>
        <begin position="39"/>
        <end position="60"/>
    </location>
</feature>
<feature type="domain" description="Integral membrane bound transporter" evidence="7">
    <location>
        <begin position="56"/>
        <end position="177"/>
    </location>
</feature>
<reference evidence="8 9" key="1">
    <citation type="submission" date="2016-06" db="EMBL/GenBank/DDBJ databases">
        <title>Complete genome sequence of a saline-alkali tolerant type strain Dietzia timorensis ID05-A0528T.</title>
        <authorList>
            <person name="Wu X."/>
        </authorList>
    </citation>
    <scope>NUCLEOTIDE SEQUENCE [LARGE SCALE GENOMIC DNA]</scope>
    <source>
        <strain evidence="8 9">ID05-A0528</strain>
    </source>
</reference>
<feature type="transmembrane region" description="Helical" evidence="6">
    <location>
        <begin position="166"/>
        <end position="184"/>
    </location>
</feature>
<evidence type="ECO:0000313" key="9">
    <source>
        <dbReference type="Proteomes" id="UP000186104"/>
    </source>
</evidence>
<gene>
    <name evidence="8" type="ORF">BJL86_2873</name>
</gene>
<dbReference type="Pfam" id="PF13515">
    <property type="entry name" value="FUSC_2"/>
    <property type="match status" value="1"/>
</dbReference>
<accession>A0A173LP02</accession>
<dbReference type="EMBL" id="CP015961">
    <property type="protein sequence ID" value="ANI93633.1"/>
    <property type="molecule type" value="Genomic_DNA"/>
</dbReference>